<feature type="transmembrane region" description="Helical" evidence="5">
    <location>
        <begin position="242"/>
        <end position="265"/>
    </location>
</feature>
<evidence type="ECO:0000256" key="2">
    <source>
        <dbReference type="ARBA" id="ARBA00022692"/>
    </source>
</evidence>
<dbReference type="AlphaFoldDB" id="A0A814VLF1"/>
<organism evidence="7 9">
    <name type="scientific">Adineta steineri</name>
    <dbReference type="NCBI Taxonomy" id="433720"/>
    <lineage>
        <taxon>Eukaryota</taxon>
        <taxon>Metazoa</taxon>
        <taxon>Spiralia</taxon>
        <taxon>Gnathifera</taxon>
        <taxon>Rotifera</taxon>
        <taxon>Eurotatoria</taxon>
        <taxon>Bdelloidea</taxon>
        <taxon>Adinetida</taxon>
        <taxon>Adinetidae</taxon>
        <taxon>Adineta</taxon>
    </lineage>
</organism>
<dbReference type="Gene3D" id="1.20.1070.10">
    <property type="entry name" value="Rhodopsin 7-helix transmembrane proteins"/>
    <property type="match status" value="1"/>
</dbReference>
<dbReference type="Proteomes" id="UP000663845">
    <property type="component" value="Unassembled WGS sequence"/>
</dbReference>
<feature type="transmembrane region" description="Helical" evidence="5">
    <location>
        <begin position="178"/>
        <end position="206"/>
    </location>
</feature>
<keyword evidence="3 5" id="KW-1133">Transmembrane helix</keyword>
<dbReference type="EMBL" id="CAJNOG010000348">
    <property type="protein sequence ID" value="CAF1189986.1"/>
    <property type="molecule type" value="Genomic_DNA"/>
</dbReference>
<gene>
    <name evidence="7" type="ORF">JYZ213_LOCUS26283</name>
    <name evidence="8" type="ORF">OXD698_LOCUS16188</name>
</gene>
<evidence type="ECO:0000256" key="5">
    <source>
        <dbReference type="SAM" id="Phobius"/>
    </source>
</evidence>
<protein>
    <recommendedName>
        <fullName evidence="6">G-protein coupled receptors family 1 profile domain-containing protein</fullName>
    </recommendedName>
</protein>
<keyword evidence="2 5" id="KW-0812">Transmembrane</keyword>
<keyword evidence="4 5" id="KW-0472">Membrane</keyword>
<sequence>MSNESSSSNTIIAMRLVEKYLYQFGCLILMLIGTISCILNLIIFTQKNLRKNPCSLYFIGYNLANFLYIYSSLLSLTLGVGYNIDPSAYNLIICRLRLYTVILFNCLSPFYMILASIDRILITSPNALTRKRSNRRLAYICILVGTCFWMVFHSHALIATNIIQLAPNYFLCYFSPGVYFVFVSYYSIMKEIVALLLLTIFGLWSIKNIRSMRRVRAAPDISLSGTAVGDNAYSTSSKDRQLVLMLLMDITIYGLFSFMYAIFLMYQQITQNAIKNAEQIEMESIIQYLCLFGIGIPFCTGCYTNLIVSKTFRHEVKKVFTWT</sequence>
<dbReference type="SUPFAM" id="SSF81321">
    <property type="entry name" value="Family A G protein-coupled receptor-like"/>
    <property type="match status" value="1"/>
</dbReference>
<dbReference type="GO" id="GO:0016020">
    <property type="term" value="C:membrane"/>
    <property type="evidence" value="ECO:0007669"/>
    <property type="project" value="UniProtKB-SubCell"/>
</dbReference>
<feature type="transmembrane region" description="Helical" evidence="5">
    <location>
        <begin position="20"/>
        <end position="44"/>
    </location>
</feature>
<proteinExistence type="predicted"/>
<feature type="domain" description="G-protein coupled receptors family 1 profile" evidence="6">
    <location>
        <begin position="36"/>
        <end position="308"/>
    </location>
</feature>
<dbReference type="PROSITE" id="PS50262">
    <property type="entry name" value="G_PROTEIN_RECEP_F1_2"/>
    <property type="match status" value="1"/>
</dbReference>
<evidence type="ECO:0000313" key="8">
    <source>
        <dbReference type="EMBL" id="CAF3763974.1"/>
    </source>
</evidence>
<dbReference type="InterPro" id="IPR017452">
    <property type="entry name" value="GPCR_Rhodpsn_7TM"/>
</dbReference>
<comment type="caution">
    <text evidence="7">The sequence shown here is derived from an EMBL/GenBank/DDBJ whole genome shotgun (WGS) entry which is preliminary data.</text>
</comment>
<evidence type="ECO:0000313" key="7">
    <source>
        <dbReference type="EMBL" id="CAF1189986.1"/>
    </source>
</evidence>
<feature type="transmembrane region" description="Helical" evidence="5">
    <location>
        <begin position="98"/>
        <end position="117"/>
    </location>
</feature>
<evidence type="ECO:0000256" key="1">
    <source>
        <dbReference type="ARBA" id="ARBA00004370"/>
    </source>
</evidence>
<evidence type="ECO:0000259" key="6">
    <source>
        <dbReference type="PROSITE" id="PS50262"/>
    </source>
</evidence>
<dbReference type="EMBL" id="CAJOAZ010001097">
    <property type="protein sequence ID" value="CAF3763974.1"/>
    <property type="molecule type" value="Genomic_DNA"/>
</dbReference>
<feature type="transmembrane region" description="Helical" evidence="5">
    <location>
        <begin position="285"/>
        <end position="308"/>
    </location>
</feature>
<comment type="subcellular location">
    <subcellularLocation>
        <location evidence="1">Membrane</location>
    </subcellularLocation>
</comment>
<name>A0A814VLF1_9BILA</name>
<feature type="transmembrane region" description="Helical" evidence="5">
    <location>
        <begin position="137"/>
        <end position="158"/>
    </location>
</feature>
<evidence type="ECO:0000256" key="3">
    <source>
        <dbReference type="ARBA" id="ARBA00022989"/>
    </source>
</evidence>
<reference evidence="7" key="1">
    <citation type="submission" date="2021-02" db="EMBL/GenBank/DDBJ databases">
        <authorList>
            <person name="Nowell W R."/>
        </authorList>
    </citation>
    <scope>NUCLEOTIDE SEQUENCE</scope>
</reference>
<feature type="transmembrane region" description="Helical" evidence="5">
    <location>
        <begin position="56"/>
        <end position="78"/>
    </location>
</feature>
<dbReference type="Proteomes" id="UP000663844">
    <property type="component" value="Unassembled WGS sequence"/>
</dbReference>
<accession>A0A814VLF1</accession>
<evidence type="ECO:0000313" key="9">
    <source>
        <dbReference type="Proteomes" id="UP000663845"/>
    </source>
</evidence>
<evidence type="ECO:0000256" key="4">
    <source>
        <dbReference type="ARBA" id="ARBA00023136"/>
    </source>
</evidence>